<gene>
    <name evidence="8" type="primary">vsr</name>
    <name evidence="8" type="ORF">EYW49_06735</name>
</gene>
<dbReference type="OrthoDB" id="9801520at2"/>
<keyword evidence="9" id="KW-1185">Reference proteome</keyword>
<evidence type="ECO:0000256" key="2">
    <source>
        <dbReference type="ARBA" id="ARBA00022759"/>
    </source>
</evidence>
<sequence>MAPPIPRPVAPSPERSRLLGRVRQRGTAPEEAVAAALRAAGLAYRRNVRALPGSPDFANRQRGFAIFVNGCFWHAHRGCRRATVPKNNRDFWVAKFAANRRRDAAAIRALRRLGFRVLVIWECEVATCGPRLGRLASRLPKAGARRSQRKPQPRLGISSQ</sequence>
<organism evidence="8 9">
    <name type="scientific">Siculibacillus lacustris</name>
    <dbReference type="NCBI Taxonomy" id="1549641"/>
    <lineage>
        <taxon>Bacteria</taxon>
        <taxon>Pseudomonadati</taxon>
        <taxon>Pseudomonadota</taxon>
        <taxon>Alphaproteobacteria</taxon>
        <taxon>Hyphomicrobiales</taxon>
        <taxon>Ancalomicrobiaceae</taxon>
        <taxon>Siculibacillus</taxon>
    </lineage>
</organism>
<keyword evidence="2 8" id="KW-0255">Endonuclease</keyword>
<evidence type="ECO:0000256" key="6">
    <source>
        <dbReference type="ARBA" id="ARBA00029466"/>
    </source>
</evidence>
<comment type="caution">
    <text evidence="8">The sequence shown here is derived from an EMBL/GenBank/DDBJ whole genome shotgun (WGS) entry which is preliminary data.</text>
</comment>
<comment type="similarity">
    <text evidence="6">Belongs to the Vsr family.</text>
</comment>
<dbReference type="GO" id="GO:0006298">
    <property type="term" value="P:mismatch repair"/>
    <property type="evidence" value="ECO:0007669"/>
    <property type="project" value="InterPro"/>
</dbReference>
<dbReference type="InterPro" id="IPR004603">
    <property type="entry name" value="DNA_mismatch_endonuc_vsr"/>
</dbReference>
<protein>
    <submittedName>
        <fullName evidence="8">DNA mismatch endonuclease Vsr</fullName>
    </submittedName>
</protein>
<proteinExistence type="inferred from homology"/>
<feature type="region of interest" description="Disordered" evidence="7">
    <location>
        <begin position="139"/>
        <end position="160"/>
    </location>
</feature>
<evidence type="ECO:0000256" key="1">
    <source>
        <dbReference type="ARBA" id="ARBA00022722"/>
    </source>
</evidence>
<keyword evidence="3" id="KW-0227">DNA damage</keyword>
<reference evidence="8 9" key="1">
    <citation type="submission" date="2019-02" db="EMBL/GenBank/DDBJ databases">
        <title>Siculibacillus lacustris gen. nov., sp. nov., a new rosette-forming bacterium isolated from a freshwater crater lake (Lake St. Ana, Romania).</title>
        <authorList>
            <person name="Felfoldi T."/>
            <person name="Marton Z."/>
            <person name="Szabo A."/>
            <person name="Mentes A."/>
            <person name="Boka K."/>
            <person name="Marialigeti K."/>
            <person name="Mathe I."/>
            <person name="Koncz M."/>
            <person name="Schumann P."/>
            <person name="Toth E."/>
        </authorList>
    </citation>
    <scope>NUCLEOTIDE SEQUENCE [LARGE SCALE GENOMIC DNA]</scope>
    <source>
        <strain evidence="8 9">SA-279</strain>
    </source>
</reference>
<evidence type="ECO:0000313" key="8">
    <source>
        <dbReference type="EMBL" id="TBW39186.1"/>
    </source>
</evidence>
<accession>A0A4Q9VSZ7</accession>
<keyword evidence="1" id="KW-0540">Nuclease</keyword>
<keyword evidence="5" id="KW-0234">DNA repair</keyword>
<name>A0A4Q9VSZ7_9HYPH</name>
<feature type="compositionally biased region" description="Basic residues" evidence="7">
    <location>
        <begin position="143"/>
        <end position="152"/>
    </location>
</feature>
<dbReference type="Proteomes" id="UP000292781">
    <property type="component" value="Unassembled WGS sequence"/>
</dbReference>
<dbReference type="InterPro" id="IPR011335">
    <property type="entry name" value="Restrct_endonuc-II-like"/>
</dbReference>
<dbReference type="SUPFAM" id="SSF52980">
    <property type="entry name" value="Restriction endonuclease-like"/>
    <property type="match status" value="1"/>
</dbReference>
<evidence type="ECO:0000256" key="3">
    <source>
        <dbReference type="ARBA" id="ARBA00022763"/>
    </source>
</evidence>
<dbReference type="Gene3D" id="3.40.960.10">
    <property type="entry name" value="VSR Endonuclease"/>
    <property type="match status" value="1"/>
</dbReference>
<dbReference type="EMBL" id="SJFN01000008">
    <property type="protein sequence ID" value="TBW39186.1"/>
    <property type="molecule type" value="Genomic_DNA"/>
</dbReference>
<dbReference type="RefSeq" id="WP_131307509.1">
    <property type="nucleotide sequence ID" value="NZ_SJFN01000008.1"/>
</dbReference>
<dbReference type="GO" id="GO:0016787">
    <property type="term" value="F:hydrolase activity"/>
    <property type="evidence" value="ECO:0007669"/>
    <property type="project" value="UniProtKB-KW"/>
</dbReference>
<dbReference type="GO" id="GO:0004519">
    <property type="term" value="F:endonuclease activity"/>
    <property type="evidence" value="ECO:0007669"/>
    <property type="project" value="UniProtKB-KW"/>
</dbReference>
<dbReference type="NCBIfam" id="TIGR00632">
    <property type="entry name" value="vsr"/>
    <property type="match status" value="1"/>
</dbReference>
<keyword evidence="4" id="KW-0378">Hydrolase</keyword>
<evidence type="ECO:0000256" key="4">
    <source>
        <dbReference type="ARBA" id="ARBA00022801"/>
    </source>
</evidence>
<dbReference type="Pfam" id="PF03852">
    <property type="entry name" value="Vsr"/>
    <property type="match status" value="1"/>
</dbReference>
<evidence type="ECO:0000313" key="9">
    <source>
        <dbReference type="Proteomes" id="UP000292781"/>
    </source>
</evidence>
<evidence type="ECO:0000256" key="7">
    <source>
        <dbReference type="SAM" id="MobiDB-lite"/>
    </source>
</evidence>
<dbReference type="AlphaFoldDB" id="A0A4Q9VSZ7"/>
<evidence type="ECO:0000256" key="5">
    <source>
        <dbReference type="ARBA" id="ARBA00023204"/>
    </source>
</evidence>